<dbReference type="RefSeq" id="WP_314001368.1">
    <property type="nucleotide sequence ID" value="NZ_JASJOR010000024.1"/>
</dbReference>
<dbReference type="EMBL" id="JASJOT010000023">
    <property type="protein sequence ID" value="MDJ1496506.1"/>
    <property type="molecule type" value="Genomic_DNA"/>
</dbReference>
<evidence type="ECO:0000256" key="1">
    <source>
        <dbReference type="SAM" id="Phobius"/>
    </source>
</evidence>
<dbReference type="Gene3D" id="1.10.260.40">
    <property type="entry name" value="lambda repressor-like DNA-binding domains"/>
    <property type="match status" value="1"/>
</dbReference>
<gene>
    <name evidence="3" type="ORF">QNI19_26455</name>
</gene>
<feature type="transmembrane region" description="Helical" evidence="1">
    <location>
        <begin position="100"/>
        <end position="119"/>
    </location>
</feature>
<keyword evidence="1" id="KW-1133">Transmembrane helix</keyword>
<feature type="transmembrane region" description="Helical" evidence="1">
    <location>
        <begin position="131"/>
        <end position="150"/>
    </location>
</feature>
<organism evidence="3 4">
    <name type="scientific">Xanthocytophaga flava</name>
    <dbReference type="NCBI Taxonomy" id="3048013"/>
    <lineage>
        <taxon>Bacteria</taxon>
        <taxon>Pseudomonadati</taxon>
        <taxon>Bacteroidota</taxon>
        <taxon>Cytophagia</taxon>
        <taxon>Cytophagales</taxon>
        <taxon>Rhodocytophagaceae</taxon>
        <taxon>Xanthocytophaga</taxon>
    </lineage>
</organism>
<feature type="domain" description="HTH cro/C1-type" evidence="2">
    <location>
        <begin position="13"/>
        <end position="67"/>
    </location>
</feature>
<sequence>MDTTAKETIAQKVRDGRQAKGYTQQELSNLTGISLRSIQRIESADVLPRAYTVKVLSEQLNFIWDFAQAEEGSSQESSHNPAKEPTFIALPTRLNYAQKIILTFSSGIILLLLAAAFLAQSARFPETEFELFLFIAGMLGIYTMVLLRIWK</sequence>
<protein>
    <submittedName>
        <fullName evidence="3">Helix-turn-helix transcriptional regulator</fullName>
    </submittedName>
</protein>
<dbReference type="InterPro" id="IPR010982">
    <property type="entry name" value="Lambda_DNA-bd_dom_sf"/>
</dbReference>
<dbReference type="PROSITE" id="PS50943">
    <property type="entry name" value="HTH_CROC1"/>
    <property type="match status" value="1"/>
</dbReference>
<name>A0ABT7CSK1_9BACT</name>
<reference evidence="3 4" key="1">
    <citation type="submission" date="2023-05" db="EMBL/GenBank/DDBJ databases">
        <authorList>
            <person name="Zhang X."/>
        </authorList>
    </citation>
    <scope>NUCLEOTIDE SEQUENCE [LARGE SCALE GENOMIC DNA]</scope>
    <source>
        <strain evidence="3 4">DM2B3-1</strain>
    </source>
</reference>
<dbReference type="InterPro" id="IPR001387">
    <property type="entry name" value="Cro/C1-type_HTH"/>
</dbReference>
<dbReference type="SMART" id="SM00530">
    <property type="entry name" value="HTH_XRE"/>
    <property type="match status" value="1"/>
</dbReference>
<keyword evidence="1" id="KW-0812">Transmembrane</keyword>
<evidence type="ECO:0000259" key="2">
    <source>
        <dbReference type="PROSITE" id="PS50943"/>
    </source>
</evidence>
<keyword evidence="1" id="KW-0472">Membrane</keyword>
<dbReference type="Proteomes" id="UP001228581">
    <property type="component" value="Unassembled WGS sequence"/>
</dbReference>
<evidence type="ECO:0000313" key="4">
    <source>
        <dbReference type="Proteomes" id="UP001228581"/>
    </source>
</evidence>
<proteinExistence type="predicted"/>
<dbReference type="CDD" id="cd00093">
    <property type="entry name" value="HTH_XRE"/>
    <property type="match status" value="1"/>
</dbReference>
<accession>A0ABT7CSK1</accession>
<keyword evidence="4" id="KW-1185">Reference proteome</keyword>
<comment type="caution">
    <text evidence="3">The sequence shown here is derived from an EMBL/GenBank/DDBJ whole genome shotgun (WGS) entry which is preliminary data.</text>
</comment>
<evidence type="ECO:0000313" key="3">
    <source>
        <dbReference type="EMBL" id="MDJ1496506.1"/>
    </source>
</evidence>
<dbReference type="SUPFAM" id="SSF47413">
    <property type="entry name" value="lambda repressor-like DNA-binding domains"/>
    <property type="match status" value="1"/>
</dbReference>
<dbReference type="Pfam" id="PF01381">
    <property type="entry name" value="HTH_3"/>
    <property type="match status" value="1"/>
</dbReference>